<dbReference type="EMBL" id="JACRIW010000058">
    <property type="protein sequence ID" value="MBI5169595.1"/>
    <property type="molecule type" value="Genomic_DNA"/>
</dbReference>
<proteinExistence type="inferred from homology"/>
<dbReference type="Gene3D" id="2.115.10.20">
    <property type="entry name" value="Glycosyl hydrolase domain, family 43"/>
    <property type="match status" value="1"/>
</dbReference>
<evidence type="ECO:0000313" key="6">
    <source>
        <dbReference type="Proteomes" id="UP000696931"/>
    </source>
</evidence>
<evidence type="ECO:0000256" key="3">
    <source>
        <dbReference type="ARBA" id="ARBA00023295"/>
    </source>
</evidence>
<gene>
    <name evidence="5" type="ORF">HZA61_08915</name>
</gene>
<dbReference type="AlphaFoldDB" id="A0A933SE40"/>
<keyword evidence="3" id="KW-0326">Glycosidase</keyword>
<name>A0A933SE40_UNCEI</name>
<feature type="domain" description="Glycosyl hydrolase family 32 N-terminal" evidence="4">
    <location>
        <begin position="105"/>
        <end position="312"/>
    </location>
</feature>
<dbReference type="InterPro" id="IPR023296">
    <property type="entry name" value="Glyco_hydro_beta-prop_sf"/>
</dbReference>
<sequence length="513" mass="56339">MCSWSRSRVPVPAPPGEGRANALRRRLSTLLLAALALVMAAGLAHGDSSDPVYPVTVETTPNLWSFHDPDRNVSTKEFTWLHNVVTHYDTLSLPDTTIVTPRLRQLFHLIYQRTGGVHSGENTFGHAWSGDMAHWVVDTLAFAVDTTWWNRRHVWAPSLVEANGRTYMFYTGVDEQNDQRIGYATTSVLDTSNTVWDSTRPMVWEASRTKWAVPDPPVYLGQTQFRDAFVMHDPEHAGRLLMYYGAHDSIDARLNRGAMAVGVARSDSANFDQWHDLGYFPKTLRRVTGIPQLEGPHVFSANGTKNHWRLMFTNAGSPPGENGGTTIRFLSLTPGASPADTSAANWSGPTVLRDYLNGVPTSYGWSGSEHLRVANAEYLGGFTAWSINEMAISWTRVVWNGTNFTLSVPNVTSVDEYRSPARALTLALLDHSPGTAAVRFAIDSPLALEAKLEVFDAQGRRMATPFAGALPVGRTDVTWDLRAGGGAAVPSGVYFARLRFAGGGRTARVVVAR</sequence>
<dbReference type="GO" id="GO:0016798">
    <property type="term" value="F:hydrolase activity, acting on glycosyl bonds"/>
    <property type="evidence" value="ECO:0007669"/>
    <property type="project" value="UniProtKB-KW"/>
</dbReference>
<comment type="caution">
    <text evidence="5">The sequence shown here is derived from an EMBL/GenBank/DDBJ whole genome shotgun (WGS) entry which is preliminary data.</text>
</comment>
<dbReference type="InterPro" id="IPR013148">
    <property type="entry name" value="Glyco_hydro_32_N"/>
</dbReference>
<accession>A0A933SE40</accession>
<evidence type="ECO:0000256" key="2">
    <source>
        <dbReference type="ARBA" id="ARBA00022801"/>
    </source>
</evidence>
<evidence type="ECO:0000259" key="4">
    <source>
        <dbReference type="Pfam" id="PF00251"/>
    </source>
</evidence>
<reference evidence="5" key="1">
    <citation type="submission" date="2020-07" db="EMBL/GenBank/DDBJ databases">
        <title>Huge and variable diversity of episymbiotic CPR bacteria and DPANN archaea in groundwater ecosystems.</title>
        <authorList>
            <person name="He C.Y."/>
            <person name="Keren R."/>
            <person name="Whittaker M."/>
            <person name="Farag I.F."/>
            <person name="Doudna J."/>
            <person name="Cate J.H.D."/>
            <person name="Banfield J.F."/>
        </authorList>
    </citation>
    <scope>NUCLEOTIDE SEQUENCE</scope>
    <source>
        <strain evidence="5">NC_groundwater_1813_Pr3_B-0.1um_71_17</strain>
    </source>
</reference>
<evidence type="ECO:0000313" key="5">
    <source>
        <dbReference type="EMBL" id="MBI5169595.1"/>
    </source>
</evidence>
<comment type="similarity">
    <text evidence="1">Belongs to the glycosyl hydrolase 32 family.</text>
</comment>
<protein>
    <recommendedName>
        <fullName evidence="4">Glycosyl hydrolase family 32 N-terminal domain-containing protein</fullName>
    </recommendedName>
</protein>
<organism evidence="5 6">
    <name type="scientific">Eiseniibacteriota bacterium</name>
    <dbReference type="NCBI Taxonomy" id="2212470"/>
    <lineage>
        <taxon>Bacteria</taxon>
        <taxon>Candidatus Eiseniibacteriota</taxon>
    </lineage>
</organism>
<dbReference type="Pfam" id="PF00251">
    <property type="entry name" value="Glyco_hydro_32N"/>
    <property type="match status" value="1"/>
</dbReference>
<dbReference type="Gene3D" id="2.60.40.4070">
    <property type="match status" value="1"/>
</dbReference>
<dbReference type="Proteomes" id="UP000696931">
    <property type="component" value="Unassembled WGS sequence"/>
</dbReference>
<keyword evidence="2" id="KW-0378">Hydrolase</keyword>
<dbReference type="SUPFAM" id="SSF75005">
    <property type="entry name" value="Arabinanase/levansucrase/invertase"/>
    <property type="match status" value="1"/>
</dbReference>
<evidence type="ECO:0000256" key="1">
    <source>
        <dbReference type="ARBA" id="ARBA00009902"/>
    </source>
</evidence>